<dbReference type="InterPro" id="IPR000432">
    <property type="entry name" value="DNA_mismatch_repair_MutS_C"/>
</dbReference>
<feature type="non-terminal residue" evidence="8">
    <location>
        <position position="1"/>
    </location>
</feature>
<proteinExistence type="inferred from homology"/>
<dbReference type="GO" id="GO:0007131">
    <property type="term" value="P:reciprocal meiotic recombination"/>
    <property type="evidence" value="ECO:0007669"/>
    <property type="project" value="TreeGrafter"/>
</dbReference>
<keyword evidence="3" id="KW-0067">ATP-binding</keyword>
<dbReference type="GO" id="GO:0030983">
    <property type="term" value="F:mismatched DNA binding"/>
    <property type="evidence" value="ECO:0007669"/>
    <property type="project" value="InterPro"/>
</dbReference>
<feature type="region of interest" description="Disordered" evidence="6">
    <location>
        <begin position="319"/>
        <end position="346"/>
    </location>
</feature>
<dbReference type="SUPFAM" id="SSF48334">
    <property type="entry name" value="DNA repair protein MutS, domain III"/>
    <property type="match status" value="1"/>
</dbReference>
<dbReference type="Gene3D" id="3.40.50.300">
    <property type="entry name" value="P-loop containing nucleotide triphosphate hydrolases"/>
    <property type="match status" value="1"/>
</dbReference>
<comment type="similarity">
    <text evidence="1">Belongs to the DNA mismatch repair MutS family.</text>
</comment>
<dbReference type="Pfam" id="PF05192">
    <property type="entry name" value="MutS_III"/>
    <property type="match status" value="1"/>
</dbReference>
<keyword evidence="4" id="KW-0238">DNA-binding</keyword>
<dbReference type="PROSITE" id="PS00486">
    <property type="entry name" value="DNA_MISMATCH_REPAIR_2"/>
    <property type="match status" value="1"/>
</dbReference>
<dbReference type="InterPro" id="IPR007696">
    <property type="entry name" value="DNA_mismatch_repair_MutS_core"/>
</dbReference>
<dbReference type="PANTHER" id="PTHR11361:SF21">
    <property type="entry name" value="MUTS PROTEIN HOMOLOG 4"/>
    <property type="match status" value="1"/>
</dbReference>
<reference evidence="8" key="1">
    <citation type="journal article" date="2004" name="Curr. Biol.">
        <title>Genome compaction and stability in microsporidian intracellular parasites.</title>
        <authorList>
            <person name="Slamovits C.H."/>
            <person name="Fast N.M."/>
            <person name="Law J.S."/>
            <person name="Keeling P.J."/>
        </authorList>
    </citation>
    <scope>NUCLEOTIDE SEQUENCE</scope>
</reference>
<dbReference type="GO" id="GO:0005634">
    <property type="term" value="C:nucleus"/>
    <property type="evidence" value="ECO:0007669"/>
    <property type="project" value="TreeGrafter"/>
</dbReference>
<evidence type="ECO:0000256" key="1">
    <source>
        <dbReference type="ARBA" id="ARBA00006271"/>
    </source>
</evidence>
<dbReference type="AlphaFoldDB" id="Q6E6G8"/>
<name>Q6E6G8_ANTLO</name>
<dbReference type="GO" id="GO:0005524">
    <property type="term" value="F:ATP binding"/>
    <property type="evidence" value="ECO:0007669"/>
    <property type="project" value="UniProtKB-KW"/>
</dbReference>
<dbReference type="SMART" id="SM00533">
    <property type="entry name" value="MUTSd"/>
    <property type="match status" value="1"/>
</dbReference>
<dbReference type="Gene3D" id="1.10.1420.10">
    <property type="match status" value="1"/>
</dbReference>
<evidence type="ECO:0000259" key="7">
    <source>
        <dbReference type="PROSITE" id="PS00486"/>
    </source>
</evidence>
<sequence>FGDTVCGMETCLCEVPRAHYDAAAGEALVSSMMSEDFVLKFKNEEKYFGLSSVAALAAHLTGNLGLSTRTHLSSVNFLRSEARLFMSQKTIEDLELVDSITKGGPSLFSVLRATKTRMGTRLLRRNIMEPSCDVDEICTRYELVRLLKENPREADMLEKCLDGFVDTDQLFSKMSKCTAPGNGHEAILAVAELCSLVYSARSLAETLDACSCLAESRILAELRQCLGDTKIGHVETRLRECVEERFFGPKSVLNSSQHMYSLRQGLNPILDLSRKIYFENLEDLERTVLEDYPERVHLHHDPKKGYILKTRELSIARDITLRRSTSRPRSSTPSQTPPRASSVLPGASSGAAACGMGSADTDCSGLRCKRAFSDAVYLFKRNDTLFFTTLEIQKINNRLSDANDKIVEISAGICAAVLQDVGEACNALRVLSERIALLDMLFSFYTFSQRHETTIPTFGDTFIFTDSPSMFLKKQKVRKNSFYACGLLNFNIVTGSNMSGKTTYTKQAAYNAIMAQIGCPVSAKFATTRVFRHILTRLSNEDDVSRRLSTFGVELSDTKLILDYADGDSLVLIDELGRGTNSADGMAFALAVSECLIEKRSYVYFITHFRELVAHLEHHSCVNVLQSSGFSIFSGVCRATNGIEMASEFVPKLYIDDALRFRRVLAMRHGPASIEFDNAYVQLAVRIANSRDNEERRCLRREIAVLLGFGGC</sequence>
<evidence type="ECO:0000256" key="5">
    <source>
        <dbReference type="ARBA" id="ARBA00023254"/>
    </source>
</evidence>
<dbReference type="InterPro" id="IPR027417">
    <property type="entry name" value="P-loop_NTPase"/>
</dbReference>
<evidence type="ECO:0000313" key="8">
    <source>
        <dbReference type="EMBL" id="AAT12319.1"/>
    </source>
</evidence>
<dbReference type="SUPFAM" id="SSF52540">
    <property type="entry name" value="P-loop containing nucleoside triphosphate hydrolases"/>
    <property type="match status" value="1"/>
</dbReference>
<dbReference type="SMART" id="SM00534">
    <property type="entry name" value="MUTSac"/>
    <property type="match status" value="1"/>
</dbReference>
<dbReference type="EMBL" id="AY548890">
    <property type="protein sequence ID" value="AAT12319.1"/>
    <property type="molecule type" value="Genomic_DNA"/>
</dbReference>
<dbReference type="GO" id="GO:0006298">
    <property type="term" value="P:mismatch repair"/>
    <property type="evidence" value="ECO:0007669"/>
    <property type="project" value="InterPro"/>
</dbReference>
<feature type="domain" description="DNA mismatch repair proteins mutS family" evidence="7">
    <location>
        <begin position="569"/>
        <end position="585"/>
    </location>
</feature>
<dbReference type="PANTHER" id="PTHR11361">
    <property type="entry name" value="DNA MISMATCH REPAIR PROTEIN MUTS FAMILY MEMBER"/>
    <property type="match status" value="1"/>
</dbReference>
<evidence type="ECO:0000256" key="3">
    <source>
        <dbReference type="ARBA" id="ARBA00022840"/>
    </source>
</evidence>
<evidence type="ECO:0000256" key="6">
    <source>
        <dbReference type="SAM" id="MobiDB-lite"/>
    </source>
</evidence>
<feature type="compositionally biased region" description="Low complexity" evidence="6">
    <location>
        <begin position="327"/>
        <end position="346"/>
    </location>
</feature>
<dbReference type="InterPro" id="IPR045076">
    <property type="entry name" value="MutS"/>
</dbReference>
<organism evidence="8">
    <name type="scientific">Antonospora locustae</name>
    <name type="common">Microsporidian parasite</name>
    <name type="synonym">Nosema locustae</name>
    <dbReference type="NCBI Taxonomy" id="278021"/>
    <lineage>
        <taxon>Eukaryota</taxon>
        <taxon>Fungi</taxon>
        <taxon>Fungi incertae sedis</taxon>
        <taxon>Microsporidia</taxon>
        <taxon>Antonospora</taxon>
    </lineage>
</organism>
<dbReference type="Pfam" id="PF00488">
    <property type="entry name" value="MutS_V"/>
    <property type="match status" value="1"/>
</dbReference>
<keyword evidence="5" id="KW-0469">Meiosis</keyword>
<dbReference type="GO" id="GO:0140664">
    <property type="term" value="F:ATP-dependent DNA damage sensor activity"/>
    <property type="evidence" value="ECO:0007669"/>
    <property type="project" value="InterPro"/>
</dbReference>
<protein>
    <submittedName>
        <fullName evidence="8">MUTS DNA mismatch repair protein-like protein</fullName>
    </submittedName>
</protein>
<dbReference type="InterPro" id="IPR036187">
    <property type="entry name" value="DNA_mismatch_repair_MutS_sf"/>
</dbReference>
<evidence type="ECO:0000256" key="4">
    <source>
        <dbReference type="ARBA" id="ARBA00023125"/>
    </source>
</evidence>
<accession>Q6E6G8</accession>
<keyword evidence="2" id="KW-0547">Nucleotide-binding</keyword>
<evidence type="ECO:0000256" key="2">
    <source>
        <dbReference type="ARBA" id="ARBA00022741"/>
    </source>
</evidence>